<dbReference type="Gene3D" id="3.30.360.10">
    <property type="entry name" value="Dihydrodipicolinate Reductase, domain 2"/>
    <property type="match status" value="1"/>
</dbReference>
<keyword evidence="6" id="KW-1185">Reference proteome</keyword>
<dbReference type="SUPFAM" id="SSF55347">
    <property type="entry name" value="Glyceraldehyde-3-phosphate dehydrogenase-like, C-terminal domain"/>
    <property type="match status" value="1"/>
</dbReference>
<dbReference type="InterPro" id="IPR030827">
    <property type="entry name" value="Myo_inos_IolG"/>
</dbReference>
<dbReference type="AlphaFoldDB" id="A0A3D8JUW3"/>
<dbReference type="Proteomes" id="UP000256838">
    <property type="component" value="Unassembled WGS sequence"/>
</dbReference>
<dbReference type="EC" id="1.1.1.18" evidence="5"/>
<dbReference type="GO" id="GO:0005737">
    <property type="term" value="C:cytoplasm"/>
    <property type="evidence" value="ECO:0007669"/>
    <property type="project" value="TreeGrafter"/>
</dbReference>
<evidence type="ECO:0000313" key="6">
    <source>
        <dbReference type="Proteomes" id="UP000256838"/>
    </source>
</evidence>
<dbReference type="OrthoDB" id="8565814at2"/>
<evidence type="ECO:0000313" key="5">
    <source>
        <dbReference type="EMBL" id="RDU96913.1"/>
    </source>
</evidence>
<dbReference type="NCBIfam" id="TIGR04380">
    <property type="entry name" value="myo_inos_iolG"/>
    <property type="match status" value="1"/>
</dbReference>
<comment type="similarity">
    <text evidence="1">Belongs to the Gfo/Idh/MocA family.</text>
</comment>
<dbReference type="SUPFAM" id="SSF51735">
    <property type="entry name" value="NAD(P)-binding Rossmann-fold domains"/>
    <property type="match status" value="1"/>
</dbReference>
<evidence type="ECO:0000259" key="4">
    <source>
        <dbReference type="Pfam" id="PF02894"/>
    </source>
</evidence>
<dbReference type="Pfam" id="PF01408">
    <property type="entry name" value="GFO_IDH_MocA"/>
    <property type="match status" value="1"/>
</dbReference>
<gene>
    <name evidence="5" type="primary">iolG</name>
    <name evidence="5" type="ORF">DWV00_19810</name>
</gene>
<dbReference type="InterPro" id="IPR000683">
    <property type="entry name" value="Gfo/Idh/MocA-like_OxRdtase_N"/>
</dbReference>
<dbReference type="EMBL" id="QRGA01000011">
    <property type="protein sequence ID" value="RDU96913.1"/>
    <property type="molecule type" value="Genomic_DNA"/>
</dbReference>
<protein>
    <submittedName>
        <fullName evidence="5">Inositol 2-dehydrogenase</fullName>
        <ecNumber evidence="5">1.1.1.18</ecNumber>
    </submittedName>
</protein>
<dbReference type="PANTHER" id="PTHR42840">
    <property type="entry name" value="NAD(P)-BINDING ROSSMANN-FOLD SUPERFAMILY PROTEIN-RELATED"/>
    <property type="match status" value="1"/>
</dbReference>
<evidence type="ECO:0000256" key="1">
    <source>
        <dbReference type="ARBA" id="ARBA00010928"/>
    </source>
</evidence>
<feature type="domain" description="Gfo/Idh/MocA-like oxidoreductase N-terminal" evidence="3">
    <location>
        <begin position="13"/>
        <end position="129"/>
    </location>
</feature>
<dbReference type="RefSeq" id="WP_115535310.1">
    <property type="nucleotide sequence ID" value="NZ_QRGA01000011.1"/>
</dbReference>
<dbReference type="InterPro" id="IPR004104">
    <property type="entry name" value="Gfo/Idh/MocA-like_OxRdtase_C"/>
</dbReference>
<dbReference type="GO" id="GO:0006740">
    <property type="term" value="P:NADPH regeneration"/>
    <property type="evidence" value="ECO:0007669"/>
    <property type="project" value="TreeGrafter"/>
</dbReference>
<evidence type="ECO:0000256" key="2">
    <source>
        <dbReference type="ARBA" id="ARBA00023002"/>
    </source>
</evidence>
<keyword evidence="2 5" id="KW-0560">Oxidoreductase</keyword>
<comment type="caution">
    <text evidence="5">The sequence shown here is derived from an EMBL/GenBank/DDBJ whole genome shotgun (WGS) entry which is preliminary data.</text>
</comment>
<proteinExistence type="inferred from homology"/>
<dbReference type="GO" id="GO:0050112">
    <property type="term" value="F:inositol 2-dehydrogenase (NAD+) activity"/>
    <property type="evidence" value="ECO:0007669"/>
    <property type="project" value="UniProtKB-EC"/>
</dbReference>
<reference evidence="5 6" key="1">
    <citation type="submission" date="2018-08" db="EMBL/GenBank/DDBJ databases">
        <title>Paraburkholderia sp. DHOM06 isolated from forest soil.</title>
        <authorList>
            <person name="Gao Z.-H."/>
            <person name="Qiu L.-H."/>
        </authorList>
    </citation>
    <scope>NUCLEOTIDE SEQUENCE [LARGE SCALE GENOMIC DNA]</scope>
    <source>
        <strain evidence="5 6">DHOM06</strain>
    </source>
</reference>
<name>A0A3D8JUW3_9BURK</name>
<organism evidence="5 6">
    <name type="scientific">Trinickia dinghuensis</name>
    <dbReference type="NCBI Taxonomy" id="2291023"/>
    <lineage>
        <taxon>Bacteria</taxon>
        <taxon>Pseudomonadati</taxon>
        <taxon>Pseudomonadota</taxon>
        <taxon>Betaproteobacteria</taxon>
        <taxon>Burkholderiales</taxon>
        <taxon>Burkholderiaceae</taxon>
        <taxon>Trinickia</taxon>
    </lineage>
</organism>
<dbReference type="GO" id="GO:0000166">
    <property type="term" value="F:nucleotide binding"/>
    <property type="evidence" value="ECO:0007669"/>
    <property type="project" value="InterPro"/>
</dbReference>
<feature type="domain" description="Gfo/Idh/MocA-like oxidoreductase C-terminal" evidence="4">
    <location>
        <begin position="141"/>
        <end position="337"/>
    </location>
</feature>
<dbReference type="InterPro" id="IPR036291">
    <property type="entry name" value="NAD(P)-bd_dom_sf"/>
</dbReference>
<dbReference type="Pfam" id="PF02894">
    <property type="entry name" value="GFO_IDH_MocA_C"/>
    <property type="match status" value="1"/>
</dbReference>
<sequence length="340" mass="36414">MTFSSKSGSGSIDVAVFGAGRIGRIHAGNLARHPGAKIKYVIDVNRAAAAELAAQYGATVVEAEAALADASVGASVICSSTDTHADLIERSAAAGKHIFCEKPVDLELERARACARAVEQAGVVCMIGFQRRFDPTFAAVKARIEAGEIGTPEMLVVTSRDPGAPPVEYIRRSGGIFKDMLIHDFDIFRWILDDEALTVHANGSCLTDPAIFDAGDVDSTAVTIRTKRGRLCQINTTRRAAYGYDQRFEVLGSGGMLQAGNVRPTEVVAYTANAVSSDVPEAFFLERYRAAYANEIAHFFDAVTQGARVRTTIADGVKALELAEAATRSWREGRVINIGE</sequence>
<accession>A0A3D8JUW3</accession>
<dbReference type="Gene3D" id="3.40.50.720">
    <property type="entry name" value="NAD(P)-binding Rossmann-like Domain"/>
    <property type="match status" value="1"/>
</dbReference>
<evidence type="ECO:0000259" key="3">
    <source>
        <dbReference type="Pfam" id="PF01408"/>
    </source>
</evidence>
<dbReference type="PANTHER" id="PTHR42840:SF3">
    <property type="entry name" value="BINDING ROSSMANN FOLD OXIDOREDUCTASE, PUTATIVE (AFU_ORTHOLOGUE AFUA_2G10240)-RELATED"/>
    <property type="match status" value="1"/>
</dbReference>